<feature type="compositionally biased region" description="Polar residues" evidence="1">
    <location>
        <begin position="324"/>
        <end position="346"/>
    </location>
</feature>
<feature type="region of interest" description="Disordered" evidence="1">
    <location>
        <begin position="201"/>
        <end position="280"/>
    </location>
</feature>
<feature type="compositionally biased region" description="Acidic residues" evidence="1">
    <location>
        <begin position="347"/>
        <end position="365"/>
    </location>
</feature>
<feature type="compositionally biased region" description="Pro residues" evidence="1">
    <location>
        <begin position="249"/>
        <end position="259"/>
    </location>
</feature>
<evidence type="ECO:0000259" key="2">
    <source>
        <dbReference type="Pfam" id="PF18879"/>
    </source>
</evidence>
<protein>
    <recommendedName>
        <fullName evidence="2">ESX-1 secretion-associated protein EspA/EspE-like domain-containing protein</fullName>
    </recommendedName>
</protein>
<dbReference type="RefSeq" id="WP_239736292.1">
    <property type="nucleotide sequence ID" value="NZ_CP092427.2"/>
</dbReference>
<feature type="compositionally biased region" description="Low complexity" evidence="1">
    <location>
        <begin position="260"/>
        <end position="280"/>
    </location>
</feature>
<feature type="domain" description="ESX-1 secretion-associated protein EspA/EspE-like" evidence="2">
    <location>
        <begin position="47"/>
        <end position="129"/>
    </location>
</feature>
<reference evidence="3" key="1">
    <citation type="submission" date="2022-08" db="EMBL/GenBank/DDBJ databases">
        <title>Whole genome sequencing of non-tuberculosis mycobacteria type-strains.</title>
        <authorList>
            <person name="Igarashi Y."/>
            <person name="Osugi A."/>
            <person name="Mitarai S."/>
        </authorList>
    </citation>
    <scope>NUCLEOTIDE SEQUENCE</scope>
    <source>
        <strain evidence="3">JCM 16372</strain>
    </source>
</reference>
<feature type="compositionally biased region" description="Basic and acidic residues" evidence="1">
    <location>
        <begin position="219"/>
        <end position="235"/>
    </location>
</feature>
<evidence type="ECO:0000256" key="1">
    <source>
        <dbReference type="SAM" id="MobiDB-lite"/>
    </source>
</evidence>
<proteinExistence type="predicted"/>
<sequence length="404" mass="40001">MSDVAGGFGKVIDGGLGNVGARVAKASSGSEILDAGQLLIAGMRLTTGWGRPDPGEAFGQGAAGFTGAGQTVDSASPREGWAGTGSQAYASANRRQSASAAALAVLDRDVQTVVAREAFQVDYHRGKLDDQSDHLSTLGYATWSLALIPGVGKALKAAVEMTAVNTAMVVCSTELANLASETGENAAELRRLADGYSALTRKAAPPALDEEPMPTTDDEERRPGAETDRDDEPGRAPRPVPSIADPTAVGPPAPVPDAAPAPMHCAPAADAPPTAQTAPAAAASADPMAAMSSVFGAVGGAIGSAVAPLAAAMTAVVTAAGQALSTATSAQPTEPTDRTPNAGESSTGDEPEDETAEPGGDDGDVAEPTVPEAVATPGEPAAASAPPAAAPPRAPAPAATRPPQ</sequence>
<keyword evidence="4" id="KW-1185">Reference proteome</keyword>
<accession>A0ABY3URU8</accession>
<feature type="compositionally biased region" description="Acidic residues" evidence="1">
    <location>
        <begin position="208"/>
        <end position="218"/>
    </location>
</feature>
<evidence type="ECO:0000313" key="3">
    <source>
        <dbReference type="EMBL" id="ULP39800.1"/>
    </source>
</evidence>
<organism evidence="3 4">
    <name type="scientific">Mycolicibacterium rufum</name>
    <dbReference type="NCBI Taxonomy" id="318424"/>
    <lineage>
        <taxon>Bacteria</taxon>
        <taxon>Bacillati</taxon>
        <taxon>Actinomycetota</taxon>
        <taxon>Actinomycetes</taxon>
        <taxon>Mycobacteriales</taxon>
        <taxon>Mycobacteriaceae</taxon>
        <taxon>Mycolicibacterium</taxon>
    </lineage>
</organism>
<dbReference type="InterPro" id="IPR043796">
    <property type="entry name" value="ESX-1_EspA/EspE-like"/>
</dbReference>
<name>A0ABY3URU8_9MYCO</name>
<gene>
    <name evidence="3" type="ORF">MJO55_00365</name>
</gene>
<feature type="compositionally biased region" description="Pro residues" evidence="1">
    <location>
        <begin position="388"/>
        <end position="404"/>
    </location>
</feature>
<dbReference type="Pfam" id="PF18879">
    <property type="entry name" value="EspA_EspE"/>
    <property type="match status" value="1"/>
</dbReference>
<feature type="region of interest" description="Disordered" evidence="1">
    <location>
        <begin position="322"/>
        <end position="404"/>
    </location>
</feature>
<evidence type="ECO:0000313" key="4">
    <source>
        <dbReference type="Proteomes" id="UP001055159"/>
    </source>
</evidence>
<dbReference type="EMBL" id="CP092427">
    <property type="protein sequence ID" value="ULP39800.1"/>
    <property type="molecule type" value="Genomic_DNA"/>
</dbReference>
<dbReference type="Proteomes" id="UP001055159">
    <property type="component" value="Chromosome"/>
</dbReference>
<feature type="compositionally biased region" description="Low complexity" evidence="1">
    <location>
        <begin position="370"/>
        <end position="387"/>
    </location>
</feature>